<dbReference type="InterPro" id="IPR002502">
    <property type="entry name" value="Amidase_domain"/>
</dbReference>
<name>A0A328KKW8_9LACT</name>
<keyword evidence="4" id="KW-0961">Cell wall biogenesis/degradation</keyword>
<dbReference type="AlphaFoldDB" id="A0A328KKW8"/>
<evidence type="ECO:0000256" key="2">
    <source>
        <dbReference type="ARBA" id="ARBA00011901"/>
    </source>
</evidence>
<dbReference type="CDD" id="cd06583">
    <property type="entry name" value="PGRP"/>
    <property type="match status" value="1"/>
</dbReference>
<evidence type="ECO:0000256" key="1">
    <source>
        <dbReference type="ARBA" id="ARBA00001561"/>
    </source>
</evidence>
<evidence type="ECO:0000256" key="3">
    <source>
        <dbReference type="ARBA" id="ARBA00022801"/>
    </source>
</evidence>
<evidence type="ECO:0000313" key="8">
    <source>
        <dbReference type="EMBL" id="RAN62461.1"/>
    </source>
</evidence>
<gene>
    <name evidence="8" type="ORF">B8A44_07890</name>
</gene>
<dbReference type="EMBL" id="NAQV01000023">
    <property type="protein sequence ID" value="RAN62461.1"/>
    <property type="molecule type" value="Genomic_DNA"/>
</dbReference>
<dbReference type="GO" id="GO:0008745">
    <property type="term" value="F:N-acetylmuramoyl-L-alanine amidase activity"/>
    <property type="evidence" value="ECO:0007669"/>
    <property type="project" value="UniProtKB-EC"/>
</dbReference>
<dbReference type="GO" id="GO:0009254">
    <property type="term" value="P:peptidoglycan turnover"/>
    <property type="evidence" value="ECO:0007669"/>
    <property type="project" value="TreeGrafter"/>
</dbReference>
<dbReference type="Pfam" id="PF08460">
    <property type="entry name" value="SH3_5"/>
    <property type="match status" value="1"/>
</dbReference>
<dbReference type="SUPFAM" id="SSF55846">
    <property type="entry name" value="N-acetylmuramoyl-L-alanine amidase-like"/>
    <property type="match status" value="1"/>
</dbReference>
<reference evidence="8 9" key="1">
    <citation type="submission" date="2017-03" db="EMBL/GenBank/DDBJ databases">
        <title>wgs assembly of Dolosigranulum pigrum KPL CDC strains.</title>
        <authorList>
            <person name="Brugger S.D."/>
            <person name="Pettigrew M."/>
            <person name="Kong Y."/>
            <person name="Lemon K.P."/>
        </authorList>
    </citation>
    <scope>NUCLEOTIDE SEQUENCE [LARGE SCALE GENOMIC DNA]</scope>
    <source>
        <strain evidence="8 9">KPL1931_CDC4294-98</strain>
    </source>
</reference>
<dbReference type="InterPro" id="IPR013168">
    <property type="entry name" value="Cpl_7_lyso_C"/>
</dbReference>
<dbReference type="Pfam" id="PF01510">
    <property type="entry name" value="Amidase_2"/>
    <property type="match status" value="1"/>
</dbReference>
<sequence length="343" mass="38232">MVTKPNIIDRRTSALGYPGHGIYPLRNHSAIKYIVWHYTGTTGSNIVSHEQYWRNSNGWDIGGYHYYIDRNGKIFQNYNWNVCTYGAGNGNPYTLHISVEASSKDNYTPAQIKAREELTLWLMSQLGLSGDKMRGHKEIPGNSTSCPGYSVNELTSFRNHLSARLGGKASSSPSAGSGVVNTGFLKYEYGKFTCTVNEGIVTRDGASLKANKIGLLKKGESVVYTDVHIEDGFVWLRYGVGTKDQFLPVREVGKDAWGTFAEVPKQSNDVIAKEILSGIWGNGKFRKARIENARYDYNAVQKRVQELKAVPKKEVKPADKPIGKTKDDNEFTINGKTYVVVEK</sequence>
<dbReference type="SMART" id="SM00644">
    <property type="entry name" value="Ami_2"/>
    <property type="match status" value="1"/>
</dbReference>
<evidence type="ECO:0000259" key="6">
    <source>
        <dbReference type="SMART" id="SM00644"/>
    </source>
</evidence>
<evidence type="ECO:0000256" key="4">
    <source>
        <dbReference type="ARBA" id="ARBA00023316"/>
    </source>
</evidence>
<comment type="catalytic activity">
    <reaction evidence="1">
        <text>Hydrolyzes the link between N-acetylmuramoyl residues and L-amino acid residues in certain cell-wall glycopeptides.</text>
        <dbReference type="EC" id="3.5.1.28"/>
    </reaction>
</comment>
<dbReference type="Proteomes" id="UP000249099">
    <property type="component" value="Unassembled WGS sequence"/>
</dbReference>
<dbReference type="EC" id="3.5.1.28" evidence="2"/>
<dbReference type="SMART" id="SM00287">
    <property type="entry name" value="SH3b"/>
    <property type="match status" value="1"/>
</dbReference>
<dbReference type="PANTHER" id="PTHR30417:SF1">
    <property type="entry name" value="N-ACETYLMURAMOYL-L-ALANINE AMIDASE AMID"/>
    <property type="match status" value="1"/>
</dbReference>
<dbReference type="Gene3D" id="3.40.80.10">
    <property type="entry name" value="Peptidoglycan recognition protein-like"/>
    <property type="match status" value="1"/>
</dbReference>
<dbReference type="GO" id="GO:0071555">
    <property type="term" value="P:cell wall organization"/>
    <property type="evidence" value="ECO:0007669"/>
    <property type="project" value="UniProtKB-KW"/>
</dbReference>
<protein>
    <recommendedName>
        <fullName evidence="2">N-acetylmuramoyl-L-alanine amidase</fullName>
        <ecNumber evidence="2">3.5.1.28</ecNumber>
    </recommendedName>
</protein>
<feature type="domain" description="SH3b" evidence="5">
    <location>
        <begin position="189"/>
        <end position="255"/>
    </location>
</feature>
<feature type="domain" description="N-acetylmuramoyl-L-alanine amidase" evidence="6">
    <location>
        <begin position="20"/>
        <end position="148"/>
    </location>
</feature>
<feature type="domain" description="Cpl-7 lysozyme C-terminal" evidence="7">
    <location>
        <begin position="268"/>
        <end position="309"/>
    </location>
</feature>
<dbReference type="InterPro" id="IPR036505">
    <property type="entry name" value="Amidase/PGRP_sf"/>
</dbReference>
<dbReference type="SMART" id="SM01095">
    <property type="entry name" value="Cpl-7"/>
    <property type="match status" value="1"/>
</dbReference>
<organism evidence="8 9">
    <name type="scientific">Dolosigranulum pigrum</name>
    <dbReference type="NCBI Taxonomy" id="29394"/>
    <lineage>
        <taxon>Bacteria</taxon>
        <taxon>Bacillati</taxon>
        <taxon>Bacillota</taxon>
        <taxon>Bacilli</taxon>
        <taxon>Lactobacillales</taxon>
        <taxon>Carnobacteriaceae</taxon>
        <taxon>Dolosigranulum</taxon>
    </lineage>
</organism>
<evidence type="ECO:0000313" key="9">
    <source>
        <dbReference type="Proteomes" id="UP000249099"/>
    </source>
</evidence>
<dbReference type="RefSeq" id="WP_112790408.1">
    <property type="nucleotide sequence ID" value="NZ_NAQV01000023.1"/>
</dbReference>
<dbReference type="GO" id="GO:0009253">
    <property type="term" value="P:peptidoglycan catabolic process"/>
    <property type="evidence" value="ECO:0007669"/>
    <property type="project" value="InterPro"/>
</dbReference>
<evidence type="ECO:0000259" key="5">
    <source>
        <dbReference type="SMART" id="SM00287"/>
    </source>
</evidence>
<accession>A0A328KKW8</accession>
<keyword evidence="3" id="KW-0378">Hydrolase</keyword>
<dbReference type="Gene3D" id="2.30.30.40">
    <property type="entry name" value="SH3 Domains"/>
    <property type="match status" value="1"/>
</dbReference>
<dbReference type="PANTHER" id="PTHR30417">
    <property type="entry name" value="N-ACETYLMURAMOYL-L-ALANINE AMIDASE AMID"/>
    <property type="match status" value="1"/>
</dbReference>
<dbReference type="InterPro" id="IPR003646">
    <property type="entry name" value="SH3-like_bac-type"/>
</dbReference>
<evidence type="ECO:0000259" key="7">
    <source>
        <dbReference type="SMART" id="SM01095"/>
    </source>
</evidence>
<comment type="caution">
    <text evidence="8">The sequence shown here is derived from an EMBL/GenBank/DDBJ whole genome shotgun (WGS) entry which is preliminary data.</text>
</comment>
<dbReference type="InterPro" id="IPR051206">
    <property type="entry name" value="NAMLAA_amidase_2"/>
</dbReference>
<proteinExistence type="predicted"/>
<dbReference type="Pfam" id="PF08230">
    <property type="entry name" value="CW_7"/>
    <property type="match status" value="1"/>
</dbReference>